<gene>
    <name evidence="9" type="ORF">SAMN05660226_01902</name>
</gene>
<evidence type="ECO:0000259" key="8">
    <source>
        <dbReference type="Pfam" id="PF02706"/>
    </source>
</evidence>
<proteinExistence type="predicted"/>
<dbReference type="RefSeq" id="WP_079716614.1">
    <property type="nucleotide sequence ID" value="NZ_FUYS01000004.1"/>
</dbReference>
<dbReference type="GO" id="GO:0004713">
    <property type="term" value="F:protein tyrosine kinase activity"/>
    <property type="evidence" value="ECO:0007669"/>
    <property type="project" value="TreeGrafter"/>
</dbReference>
<dbReference type="GO" id="GO:0005886">
    <property type="term" value="C:plasma membrane"/>
    <property type="evidence" value="ECO:0007669"/>
    <property type="project" value="UniProtKB-SubCell"/>
</dbReference>
<evidence type="ECO:0000256" key="4">
    <source>
        <dbReference type="ARBA" id="ARBA00022989"/>
    </source>
</evidence>
<keyword evidence="3 7" id="KW-0812">Transmembrane</keyword>
<dbReference type="OrthoDB" id="972983at2"/>
<feature type="transmembrane region" description="Helical" evidence="7">
    <location>
        <begin position="455"/>
        <end position="478"/>
    </location>
</feature>
<keyword evidence="2" id="KW-1003">Cell membrane</keyword>
<sequence>MIDIAAFLRFLKRRLWIIGLVTVCCLLTTYFLVKNLPDQYRSEAQIATGIADRTQELLSASANDYYRVMQQFNGLIEMMQSRNVINKLSIHLILHDLESPERAFRPLPEELAQLTVQQRNEVIQWYKQRLAAGKPMSLLDNGDYPFFDYLAMIGYDEDRLLESLSISRRGETDIVNIEFISENSALSVYAVNTLSQAFIGHYYLTATRNETSTMALLDSMLVEKKRIMDEKNALLRNYKSSSGVVNIDAQAEALYQQIAEYETKRSQALSDVQSISGAIRRINEKLGNANDADVNSAVAAENNELLRIGREIELASKRYVDNNFSLQDKRAVDSLERVRSTIVARISNKQLNNPQANRQNLIQERTTLEIELARAENSISAIERDLASLKSRYYTMAPAEAGVQDLEREAQLSVQEYTEALNRYNQANTENAGRLRLRIIQEGLPGLPEPSKKSLYIAGSGIASMAICFTAFLIFFLLDNKIVDSRQLQARTGHKVLGALSLVKGKSKDLRTIWESEESDFSRQVYKDLVRALRFEISNTMVDNQWKVLGITSISGSEGKTFVASSLAYAFALTGKKVLMIGDDCNDLASLIANEDKVGANQFEKFLVKKEIKAEDLITVLKRNPDNTSLLEMRDANNLIAGFEILRDTFDIILIDINSLKDVNRAKEWLMFTDCSIAVFKSGESFSDADSGFLESLVGMKGFMGWVLNQVKVRPNISVN</sequence>
<feature type="transmembrane region" description="Helical" evidence="7">
    <location>
        <begin position="15"/>
        <end position="33"/>
    </location>
</feature>
<dbReference type="PANTHER" id="PTHR32309">
    <property type="entry name" value="TYROSINE-PROTEIN KINASE"/>
    <property type="match status" value="1"/>
</dbReference>
<dbReference type="EMBL" id="FUYS01000004">
    <property type="protein sequence ID" value="SKB55030.1"/>
    <property type="molecule type" value="Genomic_DNA"/>
</dbReference>
<evidence type="ECO:0000256" key="2">
    <source>
        <dbReference type="ARBA" id="ARBA00022475"/>
    </source>
</evidence>
<keyword evidence="10" id="KW-1185">Reference proteome</keyword>
<evidence type="ECO:0000256" key="5">
    <source>
        <dbReference type="ARBA" id="ARBA00023136"/>
    </source>
</evidence>
<dbReference type="Proteomes" id="UP000190541">
    <property type="component" value="Unassembled WGS sequence"/>
</dbReference>
<keyword evidence="5 7" id="KW-0472">Membrane</keyword>
<name>A0A1T5C7D4_9SPHI</name>
<dbReference type="AlphaFoldDB" id="A0A1T5C7D4"/>
<protein>
    <submittedName>
        <fullName evidence="9">Uncharacterized protein involved in exopolysaccharide biosynthesis</fullName>
    </submittedName>
</protein>
<dbReference type="InterPro" id="IPR050445">
    <property type="entry name" value="Bact_polysacc_biosynth/exp"/>
</dbReference>
<reference evidence="9 10" key="1">
    <citation type="submission" date="2017-02" db="EMBL/GenBank/DDBJ databases">
        <authorList>
            <person name="Peterson S.W."/>
        </authorList>
    </citation>
    <scope>NUCLEOTIDE SEQUENCE [LARGE SCALE GENOMIC DNA]</scope>
    <source>
        <strain evidence="9 10">DSM 22899</strain>
    </source>
</reference>
<dbReference type="Pfam" id="PF02706">
    <property type="entry name" value="Wzz"/>
    <property type="match status" value="1"/>
</dbReference>
<evidence type="ECO:0000256" key="7">
    <source>
        <dbReference type="SAM" id="Phobius"/>
    </source>
</evidence>
<comment type="subcellular location">
    <subcellularLocation>
        <location evidence="1">Cell membrane</location>
        <topology evidence="1">Multi-pass membrane protein</topology>
    </subcellularLocation>
</comment>
<keyword evidence="4 7" id="KW-1133">Transmembrane helix</keyword>
<evidence type="ECO:0000313" key="9">
    <source>
        <dbReference type="EMBL" id="SKB55030.1"/>
    </source>
</evidence>
<dbReference type="STRING" id="623280.SAMN05660226_01902"/>
<evidence type="ECO:0000256" key="3">
    <source>
        <dbReference type="ARBA" id="ARBA00022692"/>
    </source>
</evidence>
<dbReference type="InterPro" id="IPR003856">
    <property type="entry name" value="LPS_length_determ_N"/>
</dbReference>
<feature type="coiled-coil region" evidence="6">
    <location>
        <begin position="358"/>
        <end position="427"/>
    </location>
</feature>
<dbReference type="Gene3D" id="3.40.50.300">
    <property type="entry name" value="P-loop containing nucleotide triphosphate hydrolases"/>
    <property type="match status" value="1"/>
</dbReference>
<keyword evidence="6" id="KW-0175">Coiled coil</keyword>
<evidence type="ECO:0000256" key="6">
    <source>
        <dbReference type="SAM" id="Coils"/>
    </source>
</evidence>
<feature type="domain" description="Polysaccharide chain length determinant N-terminal" evidence="8">
    <location>
        <begin position="2"/>
        <end position="91"/>
    </location>
</feature>
<evidence type="ECO:0000256" key="1">
    <source>
        <dbReference type="ARBA" id="ARBA00004651"/>
    </source>
</evidence>
<organism evidence="9 10">
    <name type="scientific">Parapedobacter luteus</name>
    <dbReference type="NCBI Taxonomy" id="623280"/>
    <lineage>
        <taxon>Bacteria</taxon>
        <taxon>Pseudomonadati</taxon>
        <taxon>Bacteroidota</taxon>
        <taxon>Sphingobacteriia</taxon>
        <taxon>Sphingobacteriales</taxon>
        <taxon>Sphingobacteriaceae</taxon>
        <taxon>Parapedobacter</taxon>
    </lineage>
</organism>
<dbReference type="PANTHER" id="PTHR32309:SF13">
    <property type="entry name" value="FERRIC ENTEROBACTIN TRANSPORT PROTEIN FEPE"/>
    <property type="match status" value="1"/>
</dbReference>
<accession>A0A1T5C7D4</accession>
<evidence type="ECO:0000313" key="10">
    <source>
        <dbReference type="Proteomes" id="UP000190541"/>
    </source>
</evidence>
<feature type="coiled-coil region" evidence="6">
    <location>
        <begin position="244"/>
        <end position="271"/>
    </location>
</feature>
<dbReference type="SUPFAM" id="SSF52540">
    <property type="entry name" value="P-loop containing nucleoside triphosphate hydrolases"/>
    <property type="match status" value="1"/>
</dbReference>
<dbReference type="InterPro" id="IPR027417">
    <property type="entry name" value="P-loop_NTPase"/>
</dbReference>